<evidence type="ECO:0000256" key="1">
    <source>
        <dbReference type="SAM" id="SignalP"/>
    </source>
</evidence>
<evidence type="ECO:0000313" key="2">
    <source>
        <dbReference type="EMBL" id="PKU51572.1"/>
    </source>
</evidence>
<dbReference type="RefSeq" id="WP_058843689.1">
    <property type="nucleotide sequence ID" value="NZ_JAZBNI010000002.1"/>
</dbReference>
<keyword evidence="1" id="KW-0732">Signal</keyword>
<reference evidence="2 3" key="1">
    <citation type="submission" date="2017-10" db="EMBL/GenBank/DDBJ databases">
        <title>Draft genome of Lysinibacillus fusiformis strain Juneja, a laboratory-derived pathogen of Drosophila melanogaster.</title>
        <authorList>
            <person name="Smith B.R."/>
            <person name="Unckless R.L."/>
        </authorList>
    </citation>
    <scope>NUCLEOTIDE SEQUENCE [LARGE SCALE GENOMIC DNA]</scope>
    <source>
        <strain evidence="2 3">Juneja</strain>
    </source>
</reference>
<dbReference type="AlphaFoldDB" id="A0A2I0V024"/>
<name>A0A2I0V024_9BACI</name>
<dbReference type="Proteomes" id="UP000234956">
    <property type="component" value="Unassembled WGS sequence"/>
</dbReference>
<proteinExistence type="predicted"/>
<feature type="chain" id="PRO_5014176450" description="DUF4258 domain-containing protein" evidence="1">
    <location>
        <begin position="28"/>
        <end position="218"/>
    </location>
</feature>
<protein>
    <recommendedName>
        <fullName evidence="4">DUF4258 domain-containing protein</fullName>
    </recommendedName>
</protein>
<sequence>MKHTKIISILLTFTLLISIVFPSAASAMEFTDNDQNESLYSETELLVPQLDTEEYNKYILDTENYINEHPEFKELYESFTDVERQYFFWDSINTARTPFMNSLESEQFIVAPRVAPIVWFVAATCVKLVVKQIPKATVKFSSHAVIQANARQLSSKQVADAIVNGKKFMDKHTRARAIYDKDQNINVVFIGNSKEVVTVYKPDSGEIAKKFISSNWGW</sequence>
<feature type="signal peptide" evidence="1">
    <location>
        <begin position="1"/>
        <end position="27"/>
    </location>
</feature>
<evidence type="ECO:0008006" key="4">
    <source>
        <dbReference type="Google" id="ProtNLM"/>
    </source>
</evidence>
<gene>
    <name evidence="2" type="ORF">CRI88_12785</name>
</gene>
<accession>A0A2I0V024</accession>
<comment type="caution">
    <text evidence="2">The sequence shown here is derived from an EMBL/GenBank/DDBJ whole genome shotgun (WGS) entry which is preliminary data.</text>
</comment>
<evidence type="ECO:0000313" key="3">
    <source>
        <dbReference type="Proteomes" id="UP000234956"/>
    </source>
</evidence>
<dbReference type="EMBL" id="PDFK01000003">
    <property type="protein sequence ID" value="PKU51572.1"/>
    <property type="molecule type" value="Genomic_DNA"/>
</dbReference>
<organism evidence="2 3">
    <name type="scientific">Lysinibacillus fusiformis</name>
    <dbReference type="NCBI Taxonomy" id="28031"/>
    <lineage>
        <taxon>Bacteria</taxon>
        <taxon>Bacillati</taxon>
        <taxon>Bacillota</taxon>
        <taxon>Bacilli</taxon>
        <taxon>Bacillales</taxon>
        <taxon>Bacillaceae</taxon>
        <taxon>Lysinibacillus</taxon>
    </lineage>
</organism>